<dbReference type="AlphaFoldDB" id="A0A448WSN5"/>
<evidence type="ECO:0000313" key="2">
    <source>
        <dbReference type="Proteomes" id="UP000784294"/>
    </source>
</evidence>
<accession>A0A448WSN5</accession>
<proteinExistence type="predicted"/>
<protein>
    <submittedName>
        <fullName evidence="1">Uncharacterized protein</fullName>
    </submittedName>
</protein>
<reference evidence="1" key="1">
    <citation type="submission" date="2018-11" db="EMBL/GenBank/DDBJ databases">
        <authorList>
            <consortium name="Pathogen Informatics"/>
        </authorList>
    </citation>
    <scope>NUCLEOTIDE SEQUENCE</scope>
</reference>
<keyword evidence="2" id="KW-1185">Reference proteome</keyword>
<organism evidence="1 2">
    <name type="scientific">Protopolystoma xenopodis</name>
    <dbReference type="NCBI Taxonomy" id="117903"/>
    <lineage>
        <taxon>Eukaryota</taxon>
        <taxon>Metazoa</taxon>
        <taxon>Spiralia</taxon>
        <taxon>Lophotrochozoa</taxon>
        <taxon>Platyhelminthes</taxon>
        <taxon>Monogenea</taxon>
        <taxon>Polyopisthocotylea</taxon>
        <taxon>Polystomatidea</taxon>
        <taxon>Polystomatidae</taxon>
        <taxon>Protopolystoma</taxon>
    </lineage>
</organism>
<dbReference type="Proteomes" id="UP000784294">
    <property type="component" value="Unassembled WGS sequence"/>
</dbReference>
<name>A0A448WSN5_9PLAT</name>
<evidence type="ECO:0000313" key="1">
    <source>
        <dbReference type="EMBL" id="VEL19266.1"/>
    </source>
</evidence>
<gene>
    <name evidence="1" type="ORF">PXEA_LOCUS12706</name>
</gene>
<dbReference type="EMBL" id="CAAALY010040837">
    <property type="protein sequence ID" value="VEL19266.1"/>
    <property type="molecule type" value="Genomic_DNA"/>
</dbReference>
<comment type="caution">
    <text evidence="1">The sequence shown here is derived from an EMBL/GenBank/DDBJ whole genome shotgun (WGS) entry which is preliminary data.</text>
</comment>
<sequence length="67" mass="7398">MALILQSKRQRYLSFPDLGIQLGHLGGMGQGCGFQRAFQPDSVRVVPRRVSEAVGRCDPVALTKNNR</sequence>